<dbReference type="PANTHER" id="PTHR45870">
    <property type="entry name" value="TUBULIN MONOGLYCYLASE TTLL3"/>
    <property type="match status" value="1"/>
</dbReference>
<evidence type="ECO:0000256" key="1">
    <source>
        <dbReference type="ARBA" id="ARBA00022598"/>
    </source>
</evidence>
<sequence length="137" mass="15567">MAVSLGQRKGGLSSGNPPILRTRVTLSYSSTQVNRGWVEKKLPNVTKASRKKRKDEENEDDDGDGSGNDDDDDDVEEEEEKDEDPDGTYDLMSRLVRNELPYFIWTTRRDAVDCRFLKKDQMMNHYAKAGSFTTKVG</sequence>
<feature type="compositionally biased region" description="Acidic residues" evidence="4">
    <location>
        <begin position="57"/>
        <end position="87"/>
    </location>
</feature>
<accession>A0ABN9KXC5</accession>
<comment type="caution">
    <text evidence="5">The sequence shown here is derived from an EMBL/GenBank/DDBJ whole genome shotgun (WGS) entry which is preliminary data.</text>
</comment>
<name>A0ABN9KXC5_9NEOB</name>
<keyword evidence="3" id="KW-0067">ATP-binding</keyword>
<dbReference type="InterPro" id="IPR051437">
    <property type="entry name" value="TTLL_monoglycylase"/>
</dbReference>
<evidence type="ECO:0000256" key="2">
    <source>
        <dbReference type="ARBA" id="ARBA00022741"/>
    </source>
</evidence>
<gene>
    <name evidence="5" type="ORF">RIMI_LOCUS3178285</name>
</gene>
<organism evidence="5 6">
    <name type="scientific">Ranitomeya imitator</name>
    <name type="common">mimic poison frog</name>
    <dbReference type="NCBI Taxonomy" id="111125"/>
    <lineage>
        <taxon>Eukaryota</taxon>
        <taxon>Metazoa</taxon>
        <taxon>Chordata</taxon>
        <taxon>Craniata</taxon>
        <taxon>Vertebrata</taxon>
        <taxon>Euteleostomi</taxon>
        <taxon>Amphibia</taxon>
        <taxon>Batrachia</taxon>
        <taxon>Anura</taxon>
        <taxon>Neobatrachia</taxon>
        <taxon>Hyloidea</taxon>
        <taxon>Dendrobatidae</taxon>
        <taxon>Dendrobatinae</taxon>
        <taxon>Ranitomeya</taxon>
    </lineage>
</organism>
<feature type="non-terminal residue" evidence="5">
    <location>
        <position position="137"/>
    </location>
</feature>
<evidence type="ECO:0000256" key="4">
    <source>
        <dbReference type="SAM" id="MobiDB-lite"/>
    </source>
</evidence>
<evidence type="ECO:0000313" key="5">
    <source>
        <dbReference type="EMBL" id="CAJ0927883.1"/>
    </source>
</evidence>
<dbReference type="EMBL" id="CAUEEQ010004670">
    <property type="protein sequence ID" value="CAJ0927883.1"/>
    <property type="molecule type" value="Genomic_DNA"/>
</dbReference>
<feature type="region of interest" description="Disordered" evidence="4">
    <location>
        <begin position="35"/>
        <end position="90"/>
    </location>
</feature>
<dbReference type="PANTHER" id="PTHR45870:SF2">
    <property type="entry name" value="TUBULIN MONOGLYCYLASE TTLL3"/>
    <property type="match status" value="1"/>
</dbReference>
<feature type="region of interest" description="Disordered" evidence="4">
    <location>
        <begin position="1"/>
        <end position="23"/>
    </location>
</feature>
<reference evidence="5" key="1">
    <citation type="submission" date="2023-07" db="EMBL/GenBank/DDBJ databases">
        <authorList>
            <person name="Stuckert A."/>
        </authorList>
    </citation>
    <scope>NUCLEOTIDE SEQUENCE</scope>
</reference>
<proteinExistence type="predicted"/>
<dbReference type="Proteomes" id="UP001176940">
    <property type="component" value="Unassembled WGS sequence"/>
</dbReference>
<evidence type="ECO:0000256" key="3">
    <source>
        <dbReference type="ARBA" id="ARBA00022840"/>
    </source>
</evidence>
<keyword evidence="6" id="KW-1185">Reference proteome</keyword>
<keyword evidence="2" id="KW-0547">Nucleotide-binding</keyword>
<protein>
    <submittedName>
        <fullName evidence="5">Uncharacterized protein</fullName>
    </submittedName>
</protein>
<evidence type="ECO:0000313" key="6">
    <source>
        <dbReference type="Proteomes" id="UP001176940"/>
    </source>
</evidence>
<keyword evidence="1" id="KW-0436">Ligase</keyword>